<dbReference type="EMBL" id="LXTC01000001">
    <property type="protein sequence ID" value="OBA22815.1"/>
    <property type="molecule type" value="Genomic_DNA"/>
</dbReference>
<reference evidence="1 2" key="1">
    <citation type="submission" date="2016-05" db="EMBL/GenBank/DDBJ databases">
        <title>Comparative genomics of biotechnologically important yeasts.</title>
        <authorList>
            <consortium name="DOE Joint Genome Institute"/>
            <person name="Riley R."/>
            <person name="Haridas S."/>
            <person name="Wolfe K.H."/>
            <person name="Lopes M.R."/>
            <person name="Hittinger C.T."/>
            <person name="Goker M."/>
            <person name="Salamov A."/>
            <person name="Wisecaver J."/>
            <person name="Long T.M."/>
            <person name="Aerts A.L."/>
            <person name="Barry K."/>
            <person name="Choi C."/>
            <person name="Clum A."/>
            <person name="Coughlan A.Y."/>
            <person name="Deshpande S."/>
            <person name="Douglass A.P."/>
            <person name="Hanson S.J."/>
            <person name="Klenk H.-P."/>
            <person name="LaButti K."/>
            <person name="Lapidus A."/>
            <person name="Lindquist E."/>
            <person name="Lipzen A."/>
            <person name="Meier-kolthoff J.P."/>
            <person name="Ohm R.A."/>
            <person name="Otillar R.P."/>
            <person name="Pangilinan J."/>
            <person name="Peng Y."/>
            <person name="Rokas A."/>
            <person name="Rosa C.A."/>
            <person name="Scheuner C."/>
            <person name="Sibirny A.A."/>
            <person name="Slot J.C."/>
            <person name="Stielow J.B."/>
            <person name="Sun H."/>
            <person name="Kurtzman C.P."/>
            <person name="Blackwell M."/>
            <person name="Grigoriev I.V."/>
            <person name="Jeffries T.W."/>
        </authorList>
    </citation>
    <scope>NUCLEOTIDE SEQUENCE [LARGE SCALE GENOMIC DNA]</scope>
    <source>
        <strain evidence="1 2">NRRL YB-4993</strain>
    </source>
</reference>
<dbReference type="GeneID" id="30031434"/>
<name>A0A1A0HFQ2_9ASCO</name>
<comment type="caution">
    <text evidence="1">The sequence shown here is derived from an EMBL/GenBank/DDBJ whole genome shotgun (WGS) entry which is preliminary data.</text>
</comment>
<gene>
    <name evidence="1" type="ORF">METBIDRAFT_75984</name>
</gene>
<dbReference type="AlphaFoldDB" id="A0A1A0HFQ2"/>
<protein>
    <submittedName>
        <fullName evidence="1">Uncharacterized protein</fullName>
    </submittedName>
</protein>
<dbReference type="OrthoDB" id="4096984at2759"/>
<dbReference type="Proteomes" id="UP000092555">
    <property type="component" value="Unassembled WGS sequence"/>
</dbReference>
<evidence type="ECO:0000313" key="2">
    <source>
        <dbReference type="Proteomes" id="UP000092555"/>
    </source>
</evidence>
<proteinExistence type="predicted"/>
<evidence type="ECO:0000313" key="1">
    <source>
        <dbReference type="EMBL" id="OBA22815.1"/>
    </source>
</evidence>
<sequence length="402" mass="45656">MSRYNGLSFFARAPLTYETLAERCRVFGRQNKHPPAQLVDYILANRKLQKINRGLGTGLRFGTLGSSLGLPLNVSSARLEQDLWLFVCKYWAPCVASDHVVTTYVCTNKNGNVSTLFRLVRENFASKLSGNVWPSTGPVTALTHVLLRENDFHGCFRLIDDTVNSAESMDLRRHQLLRQAAKTGVAAFTCGLGLSVWYTLLATSDILGLLDGVADLWPVLALSLASGLGTFLGFQWLKAASLPRILWRPHTSMWHRVLHFEEALFVNKIVTYYEEYNEVNVKNFHLSEVREQARLDVLDQSDYELHLPDPASGADDHDKIHATEALTRYFRQELYLRKMVWRPFKEQKMFLDFWLSHGDSYEWVEPDQDPAEMAFLRPLEDAAKPVLSLGSGVQARGSNTRF</sequence>
<organism evidence="1 2">
    <name type="scientific">Metschnikowia bicuspidata var. bicuspidata NRRL YB-4993</name>
    <dbReference type="NCBI Taxonomy" id="869754"/>
    <lineage>
        <taxon>Eukaryota</taxon>
        <taxon>Fungi</taxon>
        <taxon>Dikarya</taxon>
        <taxon>Ascomycota</taxon>
        <taxon>Saccharomycotina</taxon>
        <taxon>Pichiomycetes</taxon>
        <taxon>Metschnikowiaceae</taxon>
        <taxon>Metschnikowia</taxon>
    </lineage>
</organism>
<accession>A0A1A0HFQ2</accession>
<keyword evidence="2" id="KW-1185">Reference proteome</keyword>
<dbReference type="RefSeq" id="XP_018713296.1">
    <property type="nucleotide sequence ID" value="XM_018858458.1"/>
</dbReference>